<dbReference type="EMBL" id="CP009621">
    <property type="protein sequence ID" value="AKD05063.1"/>
    <property type="molecule type" value="Genomic_DNA"/>
</dbReference>
<proteinExistence type="predicted"/>
<reference evidence="1 2" key="1">
    <citation type="journal article" date="2015" name="Sci. Rep.">
        <title>Unraveling adaptation of Pontibacter korlensis to radiation and infertility in desert through complete genome and comparative transcriptomic analysis.</title>
        <authorList>
            <person name="Dai J."/>
            <person name="Dai W."/>
            <person name="Qiu C."/>
            <person name="Yang Z."/>
            <person name="Zhang Y."/>
            <person name="Zhou M."/>
            <person name="Zhang L."/>
            <person name="Fang C."/>
            <person name="Gao Q."/>
            <person name="Yang Q."/>
            <person name="Li X."/>
            <person name="Wang Z."/>
            <person name="Wang Z."/>
            <person name="Jia Z."/>
            <person name="Chen X."/>
        </authorList>
    </citation>
    <scope>NUCLEOTIDE SEQUENCE [LARGE SCALE GENOMIC DNA]</scope>
    <source>
        <strain evidence="1 2">X14-1T</strain>
    </source>
</reference>
<organism evidence="1 2">
    <name type="scientific">Pontibacter korlensis</name>
    <dbReference type="NCBI Taxonomy" id="400092"/>
    <lineage>
        <taxon>Bacteria</taxon>
        <taxon>Pseudomonadati</taxon>
        <taxon>Bacteroidota</taxon>
        <taxon>Cytophagia</taxon>
        <taxon>Cytophagales</taxon>
        <taxon>Hymenobacteraceae</taxon>
        <taxon>Pontibacter</taxon>
    </lineage>
</organism>
<dbReference type="PATRIC" id="fig|400092.3.peg.4567"/>
<dbReference type="AlphaFoldDB" id="A0A0E3ZGR1"/>
<dbReference type="Gene3D" id="3.75.10.10">
    <property type="entry name" value="L-arginine/glycine Amidinotransferase, Chain A"/>
    <property type="match status" value="1"/>
</dbReference>
<accession>A0A0E3ZGR1</accession>
<dbReference type="KEGG" id="pko:PKOR_20785"/>
<protein>
    <submittedName>
        <fullName evidence="1">Uncharacterized protein</fullName>
    </submittedName>
</protein>
<keyword evidence="2" id="KW-1185">Reference proteome</keyword>
<evidence type="ECO:0000313" key="1">
    <source>
        <dbReference type="EMBL" id="AKD05063.1"/>
    </source>
</evidence>
<dbReference type="RefSeq" id="WP_046313233.1">
    <property type="nucleotide sequence ID" value="NZ_CBCSCY010000035.1"/>
</dbReference>
<dbReference type="SUPFAM" id="SSF55909">
    <property type="entry name" value="Pentein"/>
    <property type="match status" value="1"/>
</dbReference>
<sequence length="446" mass="51513">MQQPDQMPAKVRHYPIINELEWEGEQVLSDIAMQRRCIALSLMQEYTALPSQPSLVPTADGALEAIVFTIPAYAVRGENNPLWKVYKDLILKLPEYTHLYILTHQSVEGMLKQWLEQQNLQPRVQLGVVSDAIEMTVWAEDDFELVYDQDGSLYLLQPHSSRRSGDELASYYACERFGWNRAKVPVYFEGGNLLVGDDFFFLGANYAVDTFYDFAKLLVQDKDLHLKKAMTQVYQQYLDKGRILYFISTNIQLPVEQVRSFNRNGEEWKEVLHLKNGAGTVQPIFHIDMFITLAGRNEDGKYQVLVGDPKMASELLGDNHAIWTIPEAFDDIAALLTRLRFEVIRNPLPLTYVDDEQEKVRKWYFATYNNALVEIKGEADKTVWLPTYGYGCWQELKHTDEENKTIWQHLGFKVVMLEDFHPFAEYSGAVHCIKKYMRRGDGQPTG</sequence>
<name>A0A0E3ZGR1_9BACT</name>
<dbReference type="OrthoDB" id="3650527at2"/>
<dbReference type="HOGENOM" id="CLU_613732_0_0_10"/>
<dbReference type="Proteomes" id="UP000033109">
    <property type="component" value="Chromosome"/>
</dbReference>
<gene>
    <name evidence="1" type="ORF">PKOR_20785</name>
</gene>
<evidence type="ECO:0000313" key="2">
    <source>
        <dbReference type="Proteomes" id="UP000033109"/>
    </source>
</evidence>